<evidence type="ECO:0000313" key="2">
    <source>
        <dbReference type="EMBL" id="MDA0179383.1"/>
    </source>
</evidence>
<dbReference type="CDD" id="cd06558">
    <property type="entry name" value="crotonase-like"/>
    <property type="match status" value="1"/>
</dbReference>
<dbReference type="Pfam" id="PF00378">
    <property type="entry name" value="ECH_1"/>
    <property type="match status" value="1"/>
</dbReference>
<accession>A0A9X3N471</accession>
<dbReference type="GO" id="GO:0003824">
    <property type="term" value="F:catalytic activity"/>
    <property type="evidence" value="ECO:0007669"/>
    <property type="project" value="UniProtKB-ARBA"/>
</dbReference>
<dbReference type="AlphaFoldDB" id="A0A9X3N471"/>
<dbReference type="RefSeq" id="WP_270023656.1">
    <property type="nucleotide sequence ID" value="NZ_JAPDDP010000004.1"/>
</dbReference>
<dbReference type="EMBL" id="JAPDDP010000004">
    <property type="protein sequence ID" value="MDA0179383.1"/>
    <property type="molecule type" value="Genomic_DNA"/>
</dbReference>
<dbReference type="InterPro" id="IPR001753">
    <property type="entry name" value="Enoyl-CoA_hydra/iso"/>
</dbReference>
<sequence length="246" mass="27002">MTVVFEVHDDVAWVTFSRPEAHNAMTWDMYDRLVEACERIDEDPAIRVAVFAGAGGKAFVAGTDIRQFTAFETAQDGLEYERRIDAVLDRLETVRKPTVALVEGFAMGSGFAIAACCDLRVATPDAKFGMPIARTVGNCLSMANYVRLAAALGSQARLKDVIFQARTVKAEEALAIGFVSEIAEREALDEYVAALCARLADYSATTLRVTKEALRRARFVPEGDDLILEAYGSEGFRANVRAFLDR</sequence>
<evidence type="ECO:0000256" key="1">
    <source>
        <dbReference type="ARBA" id="ARBA00005254"/>
    </source>
</evidence>
<dbReference type="PANTHER" id="PTHR43802:SF1">
    <property type="entry name" value="IP11341P-RELATED"/>
    <property type="match status" value="1"/>
</dbReference>
<keyword evidence="3" id="KW-1185">Reference proteome</keyword>
<dbReference type="Gene3D" id="3.90.226.10">
    <property type="entry name" value="2-enoyl-CoA Hydratase, Chain A, domain 1"/>
    <property type="match status" value="1"/>
</dbReference>
<gene>
    <name evidence="2" type="ORF">OJ997_03670</name>
</gene>
<dbReference type="NCBIfam" id="NF004796">
    <property type="entry name" value="PRK06144.1"/>
    <property type="match status" value="1"/>
</dbReference>
<name>A0A9X3N471_9ACTN</name>
<comment type="caution">
    <text evidence="2">The sequence shown here is derived from an EMBL/GenBank/DDBJ whole genome shotgun (WGS) entry which is preliminary data.</text>
</comment>
<reference evidence="2" key="1">
    <citation type="submission" date="2022-10" db="EMBL/GenBank/DDBJ databases">
        <title>The WGS of Solirubrobacter phytolaccae KCTC 29190.</title>
        <authorList>
            <person name="Jiang Z."/>
        </authorList>
    </citation>
    <scope>NUCLEOTIDE SEQUENCE</scope>
    <source>
        <strain evidence="2">KCTC 29190</strain>
    </source>
</reference>
<proteinExistence type="inferred from homology"/>
<comment type="similarity">
    <text evidence="1">Belongs to the enoyl-CoA hydratase/isomerase family.</text>
</comment>
<evidence type="ECO:0000313" key="3">
    <source>
        <dbReference type="Proteomes" id="UP001147653"/>
    </source>
</evidence>
<dbReference type="InterPro" id="IPR029045">
    <property type="entry name" value="ClpP/crotonase-like_dom_sf"/>
</dbReference>
<organism evidence="2 3">
    <name type="scientific">Solirubrobacter phytolaccae</name>
    <dbReference type="NCBI Taxonomy" id="1404360"/>
    <lineage>
        <taxon>Bacteria</taxon>
        <taxon>Bacillati</taxon>
        <taxon>Actinomycetota</taxon>
        <taxon>Thermoleophilia</taxon>
        <taxon>Solirubrobacterales</taxon>
        <taxon>Solirubrobacteraceae</taxon>
        <taxon>Solirubrobacter</taxon>
    </lineage>
</organism>
<dbReference type="SUPFAM" id="SSF52096">
    <property type="entry name" value="ClpP/crotonase"/>
    <property type="match status" value="1"/>
</dbReference>
<dbReference type="Proteomes" id="UP001147653">
    <property type="component" value="Unassembled WGS sequence"/>
</dbReference>
<protein>
    <submittedName>
        <fullName evidence="2">Enoyl-CoA hydratase/isomerase family protein</fullName>
    </submittedName>
</protein>
<dbReference type="PANTHER" id="PTHR43802">
    <property type="entry name" value="ENOYL-COA HYDRATASE"/>
    <property type="match status" value="1"/>
</dbReference>